<evidence type="ECO:0000313" key="7">
    <source>
        <dbReference type="Proteomes" id="UP000640274"/>
    </source>
</evidence>
<dbReference type="NCBIfam" id="NF006771">
    <property type="entry name" value="PRK09290.1-5"/>
    <property type="match status" value="1"/>
</dbReference>
<feature type="binding site" evidence="3">
    <location>
        <position position="85"/>
    </location>
    <ligand>
        <name>Zn(2+)</name>
        <dbReference type="ChEBI" id="CHEBI:29105"/>
        <label>1</label>
    </ligand>
</feature>
<sequence>MSVRIVTANQERITGDVQQLAGYTNPDKPGWTRRPFTSWYAEGRAWLARQMEEAGMTVRLDAASNLIGTVAGSEPGLKPILVGSHTDTVTGGGRFDGIIGVIAGLELVRVLRESGIQLRHPLEIVDFTAEEPSEFGISTIGSRGMVNNLSESSLERQDPNGLVLRDALRQAGGQPERIAEEARQERDVALYLELHIEQGPLLEQTGNKLGVVTGIVGIHRYRVVVEGHPNHAGTTPMHLRADALTGAAQLVLELEALAGQAYAEPVVGTVGRLHVEPNASNVIPGRVVFDLEIRSLSVEILEELFVHYRDRALQIAAERGLTVSFDSLSKSEPVRVPDEVAAGILEACSQTASAIEMPSGAGHDGNQLSRIAPIGMIFVPSRDGRSHCPEEWTDEEDVALGATALIRSVLYFDEHLDAEKG</sequence>
<dbReference type="PANTHER" id="PTHR32494">
    <property type="entry name" value="ALLANTOATE DEIMINASE-RELATED"/>
    <property type="match status" value="1"/>
</dbReference>
<comment type="cofactor">
    <cofactor evidence="3">
        <name>Zn(2+)</name>
        <dbReference type="ChEBI" id="CHEBI:29105"/>
    </cofactor>
    <text evidence="3">Binds 2 Zn(2+) ions per subunit.</text>
</comment>
<keyword evidence="3" id="KW-0479">Metal-binding</keyword>
<dbReference type="Gene3D" id="3.30.70.360">
    <property type="match status" value="1"/>
</dbReference>
<dbReference type="InterPro" id="IPR036264">
    <property type="entry name" value="Bact_exopeptidase_dim_dom"/>
</dbReference>
<feature type="binding site" evidence="4">
    <location>
        <position position="294"/>
    </location>
    <ligand>
        <name>allantoate</name>
        <dbReference type="ChEBI" id="CHEBI:17536"/>
    </ligand>
</feature>
<evidence type="ECO:0000256" key="1">
    <source>
        <dbReference type="ARBA" id="ARBA00006153"/>
    </source>
</evidence>
<dbReference type="PANTHER" id="PTHR32494:SF5">
    <property type="entry name" value="ALLANTOATE AMIDOHYDROLASE"/>
    <property type="match status" value="1"/>
</dbReference>
<feature type="domain" description="Peptidase M20 dimerisation" evidence="5">
    <location>
        <begin position="214"/>
        <end position="311"/>
    </location>
</feature>
<dbReference type="InterPro" id="IPR002933">
    <property type="entry name" value="Peptidase_M20"/>
</dbReference>
<dbReference type="InterPro" id="IPR011650">
    <property type="entry name" value="Peptidase_M20_dimer"/>
</dbReference>
<evidence type="ECO:0000256" key="4">
    <source>
        <dbReference type="PIRSR" id="PIRSR001235-2"/>
    </source>
</evidence>
<dbReference type="NCBIfam" id="TIGR01879">
    <property type="entry name" value="hydantase"/>
    <property type="match status" value="1"/>
</dbReference>
<feature type="binding site" evidence="3">
    <location>
        <position position="387"/>
    </location>
    <ligand>
        <name>Zn(2+)</name>
        <dbReference type="ChEBI" id="CHEBI:29105"/>
        <label>2</label>
    </ligand>
</feature>
<dbReference type="EMBL" id="JAELUP010000003">
    <property type="protein sequence ID" value="MBJ6359918.1"/>
    <property type="molecule type" value="Genomic_DNA"/>
</dbReference>
<dbReference type="InterPro" id="IPR001261">
    <property type="entry name" value="ArgE/DapE_CS"/>
</dbReference>
<dbReference type="Proteomes" id="UP000640274">
    <property type="component" value="Unassembled WGS sequence"/>
</dbReference>
<gene>
    <name evidence="6" type="ORF">JFN88_01095</name>
</gene>
<evidence type="ECO:0000256" key="2">
    <source>
        <dbReference type="ARBA" id="ARBA00022801"/>
    </source>
</evidence>
<evidence type="ECO:0000313" key="6">
    <source>
        <dbReference type="EMBL" id="MBJ6359918.1"/>
    </source>
</evidence>
<evidence type="ECO:0000256" key="3">
    <source>
        <dbReference type="PIRSR" id="PIRSR001235-1"/>
    </source>
</evidence>
<dbReference type="GO" id="GO:0046872">
    <property type="term" value="F:metal ion binding"/>
    <property type="evidence" value="ECO:0007669"/>
    <property type="project" value="UniProtKB-KW"/>
</dbReference>
<dbReference type="Pfam" id="PF01546">
    <property type="entry name" value="Peptidase_M20"/>
    <property type="match status" value="1"/>
</dbReference>
<name>A0A934MNJ7_9BACL</name>
<dbReference type="SUPFAM" id="SSF53187">
    <property type="entry name" value="Zn-dependent exopeptidases"/>
    <property type="match status" value="1"/>
</dbReference>
<dbReference type="AlphaFoldDB" id="A0A934MNJ7"/>
<feature type="binding site" evidence="3">
    <location>
        <position position="96"/>
    </location>
    <ligand>
        <name>Zn(2+)</name>
        <dbReference type="ChEBI" id="CHEBI:29105"/>
        <label>2</label>
    </ligand>
</feature>
<dbReference type="Pfam" id="PF07687">
    <property type="entry name" value="M20_dimer"/>
    <property type="match status" value="1"/>
</dbReference>
<keyword evidence="2 6" id="KW-0378">Hydrolase</keyword>
<dbReference type="GO" id="GO:0016813">
    <property type="term" value="F:hydrolase activity, acting on carbon-nitrogen (but not peptide) bonds, in linear amidines"/>
    <property type="evidence" value="ECO:0007669"/>
    <property type="project" value="InterPro"/>
</dbReference>
<comment type="caution">
    <text evidence="6">The sequence shown here is derived from an EMBL/GenBank/DDBJ whole genome shotgun (WGS) entry which is preliminary data.</text>
</comment>
<keyword evidence="3" id="KW-0862">Zinc</keyword>
<feature type="binding site" evidence="4">
    <location>
        <position position="281"/>
    </location>
    <ligand>
        <name>allantoate</name>
        <dbReference type="ChEBI" id="CHEBI:17536"/>
    </ligand>
</feature>
<keyword evidence="7" id="KW-1185">Reference proteome</keyword>
<dbReference type="PROSITE" id="PS00758">
    <property type="entry name" value="ARGE_DAPE_CPG2_1"/>
    <property type="match status" value="1"/>
</dbReference>
<protein>
    <submittedName>
        <fullName evidence="6">Zn-dependent hydrolase</fullName>
    </submittedName>
</protein>
<organism evidence="6 7">
    <name type="scientific">Paenibacillus roseus</name>
    <dbReference type="NCBI Taxonomy" id="2798579"/>
    <lineage>
        <taxon>Bacteria</taxon>
        <taxon>Bacillati</taxon>
        <taxon>Bacillota</taxon>
        <taxon>Bacilli</taxon>
        <taxon>Bacillales</taxon>
        <taxon>Paenibacillaceae</taxon>
        <taxon>Paenibacillus</taxon>
    </lineage>
</organism>
<dbReference type="RefSeq" id="WP_199017446.1">
    <property type="nucleotide sequence ID" value="NZ_JAELUP010000003.1"/>
</dbReference>
<comment type="similarity">
    <text evidence="1">Belongs to the peptidase M20 family.</text>
</comment>
<evidence type="ECO:0000259" key="5">
    <source>
        <dbReference type="Pfam" id="PF07687"/>
    </source>
</evidence>
<dbReference type="PIRSF" id="PIRSF001235">
    <property type="entry name" value="Amidase_carbamoylase"/>
    <property type="match status" value="1"/>
</dbReference>
<feature type="binding site" evidence="3">
    <location>
        <position position="131"/>
    </location>
    <ligand>
        <name>Zn(2+)</name>
        <dbReference type="ChEBI" id="CHEBI:29105"/>
        <label>2</label>
    </ligand>
</feature>
<dbReference type="InterPro" id="IPR010158">
    <property type="entry name" value="Amidase_Cbmase"/>
</dbReference>
<dbReference type="CDD" id="cd03884">
    <property type="entry name" value="M20_bAS"/>
    <property type="match status" value="1"/>
</dbReference>
<feature type="binding site" evidence="3">
    <location>
        <position position="195"/>
    </location>
    <ligand>
        <name>Zn(2+)</name>
        <dbReference type="ChEBI" id="CHEBI:29105"/>
        <label>1</label>
    </ligand>
</feature>
<feature type="binding site" evidence="3">
    <location>
        <position position="96"/>
    </location>
    <ligand>
        <name>Zn(2+)</name>
        <dbReference type="ChEBI" id="CHEBI:29105"/>
        <label>1</label>
    </ligand>
</feature>
<dbReference type="Gene3D" id="3.40.630.10">
    <property type="entry name" value="Zn peptidases"/>
    <property type="match status" value="1"/>
</dbReference>
<accession>A0A934MNJ7</accession>
<reference evidence="6" key="1">
    <citation type="submission" date="2020-12" db="EMBL/GenBank/DDBJ databases">
        <authorList>
            <person name="Huq M.A."/>
        </authorList>
    </citation>
    <scope>NUCLEOTIDE SEQUENCE</scope>
    <source>
        <strain evidence="6">MAHUQ-46</strain>
    </source>
</reference>
<feature type="binding site" evidence="4">
    <location>
        <position position="220"/>
    </location>
    <ligand>
        <name>allantoate</name>
        <dbReference type="ChEBI" id="CHEBI:17536"/>
    </ligand>
</feature>
<dbReference type="SUPFAM" id="SSF55031">
    <property type="entry name" value="Bacterial exopeptidase dimerisation domain"/>
    <property type="match status" value="1"/>
</dbReference>
<proteinExistence type="inferred from homology"/>